<name>A0A4Q2DA57_9AGAR</name>
<comment type="caution">
    <text evidence="3">The sequence shown here is derived from an EMBL/GenBank/DDBJ whole genome shotgun (WGS) entry which is preliminary data.</text>
</comment>
<dbReference type="OrthoDB" id="7340501at2759"/>
<dbReference type="STRING" id="2316362.A0A4Q2DA57"/>
<proteinExistence type="inferred from homology"/>
<dbReference type="Gene3D" id="3.30.420.40">
    <property type="match status" value="2"/>
</dbReference>
<feature type="region of interest" description="Disordered" evidence="2">
    <location>
        <begin position="424"/>
        <end position="454"/>
    </location>
</feature>
<dbReference type="EMBL" id="SDEE01000430">
    <property type="protein sequence ID" value="RXW16513.1"/>
    <property type="molecule type" value="Genomic_DNA"/>
</dbReference>
<organism evidence="3 4">
    <name type="scientific">Candolleomyces aberdarensis</name>
    <dbReference type="NCBI Taxonomy" id="2316362"/>
    <lineage>
        <taxon>Eukaryota</taxon>
        <taxon>Fungi</taxon>
        <taxon>Dikarya</taxon>
        <taxon>Basidiomycota</taxon>
        <taxon>Agaricomycotina</taxon>
        <taxon>Agaricomycetes</taxon>
        <taxon>Agaricomycetidae</taxon>
        <taxon>Agaricales</taxon>
        <taxon>Agaricineae</taxon>
        <taxon>Psathyrellaceae</taxon>
        <taxon>Candolleomyces</taxon>
    </lineage>
</organism>
<dbReference type="PANTHER" id="PTHR11937">
    <property type="entry name" value="ACTIN"/>
    <property type="match status" value="1"/>
</dbReference>
<sequence>MEVDPQNIAFLPVYPLPAPHPPAEPYHVHRDAHTPLVIDNGSTNLRWGFATSDAPFTGLSAVAKYKERRTNKPLLLFGEAIDAESGAKSQTRTPWEGDVLLNFDALENALDYAFVHLGIDTPTVDHPVIMSERLCTPLHSRALTSELIFELYSVPKLTFSVDGVMSFYQNHLPTTNSPFTSDGLALSFNTNSTSVIPILNGKGIMSHVQRIPWGAAQSSEYLLKLIQLKYPTFPTRVTNLQTNVKASLYYCYFYYPSLLKSLKDPLNLRASEQIIQFPYILPVQEEKTEEELARIAEKRKEQGKKLQEIAAKNRQEKLVQKENDLQYLLNLRDERGTESKRDWANKLQNEGFDNDAALDDTIKKLDAHVKRARKKEAGESIDEPMEDPTFPLVDVPDEELDEEGLKEKKKQKLMKAGFEARLRARKEKEREREEREREARLEQEEREQDLEGWSNKLRGQQETLMSKIKERSRRKNALSDRKSAAAQARMKNIANLAADDRVPKKKRKGGGEDMFGADDADWQIYRKINIAAPSSDEEDDLTQLQAIEQKLLDHDPSFTHLHTHASITSQKSALVSAFRPAYEEGDVQGHTRIHLNTERYRVTEAYFSPSMAGVDTAGLGEVIQNILARFSEAEKGRLVSNVFLSGGPSQLPGLVPRLQNALRPILDPDMHINIVRAVDPSLDAWKGMAAYAKTAEFDVNGVSKAEYDEWGGERVKRWWGGNRTGSSG</sequence>
<reference evidence="3 4" key="1">
    <citation type="submission" date="2019-01" db="EMBL/GenBank/DDBJ databases">
        <title>Draft genome sequence of Psathyrella aberdarensis IHI B618.</title>
        <authorList>
            <person name="Buettner E."/>
            <person name="Kellner H."/>
        </authorList>
    </citation>
    <scope>NUCLEOTIDE SEQUENCE [LARGE SCALE GENOMIC DNA]</scope>
    <source>
        <strain evidence="3 4">IHI B618</strain>
    </source>
</reference>
<dbReference type="InterPro" id="IPR004000">
    <property type="entry name" value="Actin"/>
</dbReference>
<evidence type="ECO:0000256" key="2">
    <source>
        <dbReference type="SAM" id="MobiDB-lite"/>
    </source>
</evidence>
<evidence type="ECO:0008006" key="5">
    <source>
        <dbReference type="Google" id="ProtNLM"/>
    </source>
</evidence>
<evidence type="ECO:0000313" key="3">
    <source>
        <dbReference type="EMBL" id="RXW16513.1"/>
    </source>
</evidence>
<dbReference type="AlphaFoldDB" id="A0A4Q2DA57"/>
<dbReference type="SUPFAM" id="SSF53067">
    <property type="entry name" value="Actin-like ATPase domain"/>
    <property type="match status" value="2"/>
</dbReference>
<keyword evidence="4" id="KW-1185">Reference proteome</keyword>
<dbReference type="Pfam" id="PF00022">
    <property type="entry name" value="Actin"/>
    <property type="match status" value="2"/>
</dbReference>
<dbReference type="InterPro" id="IPR043129">
    <property type="entry name" value="ATPase_NBD"/>
</dbReference>
<evidence type="ECO:0000313" key="4">
    <source>
        <dbReference type="Proteomes" id="UP000290288"/>
    </source>
</evidence>
<feature type="compositionally biased region" description="Basic and acidic residues" evidence="2">
    <location>
        <begin position="424"/>
        <end position="443"/>
    </location>
</feature>
<accession>A0A4Q2DA57</accession>
<evidence type="ECO:0000256" key="1">
    <source>
        <dbReference type="RuleBase" id="RU000487"/>
    </source>
</evidence>
<comment type="similarity">
    <text evidence="1">Belongs to the actin family.</text>
</comment>
<dbReference type="Proteomes" id="UP000290288">
    <property type="component" value="Unassembled WGS sequence"/>
</dbReference>
<feature type="region of interest" description="Disordered" evidence="2">
    <location>
        <begin position="374"/>
        <end position="394"/>
    </location>
</feature>
<dbReference type="SMART" id="SM00268">
    <property type="entry name" value="ACTIN"/>
    <property type="match status" value="1"/>
</dbReference>
<gene>
    <name evidence="3" type="ORF">EST38_g9340</name>
</gene>
<protein>
    <recommendedName>
        <fullName evidence="5">Actin-like ATPase domain-containing protein</fullName>
    </recommendedName>
</protein>